<feature type="compositionally biased region" description="Basic and acidic residues" evidence="1">
    <location>
        <begin position="72"/>
        <end position="87"/>
    </location>
</feature>
<dbReference type="EMBL" id="BQXS01000045">
    <property type="protein sequence ID" value="GKT27736.1"/>
    <property type="molecule type" value="Genomic_DNA"/>
</dbReference>
<dbReference type="PANTHER" id="PTHR12789">
    <property type="entry name" value="DENSITY-REGULATED PROTEIN HOMOLOG"/>
    <property type="match status" value="1"/>
</dbReference>
<dbReference type="SUPFAM" id="SSF55159">
    <property type="entry name" value="eIF1-like"/>
    <property type="match status" value="1"/>
</dbReference>
<dbReference type="InterPro" id="IPR036877">
    <property type="entry name" value="SUI1_dom_sf"/>
</dbReference>
<organism evidence="3 4">
    <name type="scientific">Aduncisulcus paluster</name>
    <dbReference type="NCBI Taxonomy" id="2918883"/>
    <lineage>
        <taxon>Eukaryota</taxon>
        <taxon>Metamonada</taxon>
        <taxon>Carpediemonas-like organisms</taxon>
        <taxon>Aduncisulcus</taxon>
    </lineage>
</organism>
<evidence type="ECO:0000259" key="2">
    <source>
        <dbReference type="PROSITE" id="PS50296"/>
    </source>
</evidence>
<dbReference type="Gene3D" id="3.30.780.10">
    <property type="entry name" value="SUI1-like domain"/>
    <property type="match status" value="1"/>
</dbReference>
<evidence type="ECO:0000313" key="4">
    <source>
        <dbReference type="Proteomes" id="UP001057375"/>
    </source>
</evidence>
<evidence type="ECO:0000256" key="1">
    <source>
        <dbReference type="SAM" id="MobiDB-lite"/>
    </source>
</evidence>
<feature type="domain" description="SUI1" evidence="2">
    <location>
        <begin position="133"/>
        <end position="206"/>
    </location>
</feature>
<dbReference type="Proteomes" id="UP001057375">
    <property type="component" value="Unassembled WGS sequence"/>
</dbReference>
<accession>A0ABQ5KA17</accession>
<dbReference type="Pfam" id="PF01253">
    <property type="entry name" value="SUI1"/>
    <property type="match status" value="1"/>
</dbReference>
<feature type="region of interest" description="Disordered" evidence="1">
    <location>
        <begin position="219"/>
        <end position="243"/>
    </location>
</feature>
<evidence type="ECO:0000313" key="3">
    <source>
        <dbReference type="EMBL" id="GKT27736.1"/>
    </source>
</evidence>
<gene>
    <name evidence="3" type="ORF">ADUPG1_000151</name>
</gene>
<dbReference type="InterPro" id="IPR001950">
    <property type="entry name" value="SUI1"/>
</dbReference>
<feature type="region of interest" description="Disordered" evidence="1">
    <location>
        <begin position="64"/>
        <end position="110"/>
    </location>
</feature>
<comment type="caution">
    <text evidence="3">The sequence shown here is derived from an EMBL/GenBank/DDBJ whole genome shotgun (WGS) entry which is preliminary data.</text>
</comment>
<dbReference type="PANTHER" id="PTHR12789:SF0">
    <property type="entry name" value="DENSITY-REGULATED PROTEIN"/>
    <property type="match status" value="1"/>
</dbReference>
<keyword evidence="4" id="KW-1185">Reference proteome</keyword>
<proteinExistence type="predicted"/>
<feature type="compositionally biased region" description="Basic residues" evidence="1">
    <location>
        <begin position="219"/>
        <end position="229"/>
    </location>
</feature>
<dbReference type="Pfam" id="PF21023">
    <property type="entry name" value="DENR_N"/>
    <property type="match status" value="1"/>
</dbReference>
<dbReference type="InterPro" id="IPR050318">
    <property type="entry name" value="DENR/SUI1_TIF"/>
</dbReference>
<dbReference type="PROSITE" id="PS50296">
    <property type="entry name" value="SUI1"/>
    <property type="match status" value="1"/>
</dbReference>
<sequence length="243" mass="27828">MYCPVCSLPFEYCPYNPKGTATSFKKCENYIKSHNEEMWKRIWGSPVEIAEEIVDVVVDKSEKPIEPIVEPEETKETVEKDESHESEKEEEEKDEGKEDEEEEVKTVSFSGVTIGENKEKHIITDKKGDLMHITLVRCEIRPRKWVTQVFGLEKHTYIDMKKVSQVLRKKCATGASVCSDTRTGFTIIEVQGDVVPIVKNTLISDFKIEAKLVVIGKDMKKKGRSKKASKREAQKQSITKKKK</sequence>
<protein>
    <recommendedName>
        <fullName evidence="2">SUI1 domain-containing protein</fullName>
    </recommendedName>
</protein>
<name>A0ABQ5KA17_9EUKA</name>
<dbReference type="InterPro" id="IPR048517">
    <property type="entry name" value="DENR_N"/>
</dbReference>
<reference evidence="3" key="1">
    <citation type="submission" date="2022-03" db="EMBL/GenBank/DDBJ databases">
        <title>Draft genome sequence of Aduncisulcus paluster, a free-living microaerophilic Fornicata.</title>
        <authorList>
            <person name="Yuyama I."/>
            <person name="Kume K."/>
            <person name="Tamura T."/>
            <person name="Inagaki Y."/>
            <person name="Hashimoto T."/>
        </authorList>
    </citation>
    <scope>NUCLEOTIDE SEQUENCE</scope>
    <source>
        <strain evidence="3">NY0171</strain>
    </source>
</reference>
<feature type="compositionally biased region" description="Acidic residues" evidence="1">
    <location>
        <begin position="88"/>
        <end position="103"/>
    </location>
</feature>